<dbReference type="Proteomes" id="UP001634393">
    <property type="component" value="Unassembled WGS sequence"/>
</dbReference>
<sequence>MILIKYGNETLVCMRRKSHVRLSNLGGSIFQESQKICVGRSNNSSAASKIDLSSWGETSCLSYSATKQP</sequence>
<protein>
    <submittedName>
        <fullName evidence="1">Uncharacterized protein</fullName>
    </submittedName>
</protein>
<reference evidence="1 2" key="1">
    <citation type="submission" date="2024-12" db="EMBL/GenBank/DDBJ databases">
        <title>The unique morphological basis and parallel evolutionary history of personate flowers in Penstemon.</title>
        <authorList>
            <person name="Depatie T.H."/>
            <person name="Wessinger C.A."/>
        </authorList>
    </citation>
    <scope>NUCLEOTIDE SEQUENCE [LARGE SCALE GENOMIC DNA]</scope>
    <source>
        <strain evidence="1">WTNN_2</strain>
        <tissue evidence="1">Leaf</tissue>
    </source>
</reference>
<name>A0ABD3TWJ3_9LAMI</name>
<comment type="caution">
    <text evidence="1">The sequence shown here is derived from an EMBL/GenBank/DDBJ whole genome shotgun (WGS) entry which is preliminary data.</text>
</comment>
<dbReference type="EMBL" id="JBJXBP010000003">
    <property type="protein sequence ID" value="KAL3840931.1"/>
    <property type="molecule type" value="Genomic_DNA"/>
</dbReference>
<keyword evidence="2" id="KW-1185">Reference proteome</keyword>
<evidence type="ECO:0000313" key="2">
    <source>
        <dbReference type="Proteomes" id="UP001634393"/>
    </source>
</evidence>
<evidence type="ECO:0000313" key="1">
    <source>
        <dbReference type="EMBL" id="KAL3840931.1"/>
    </source>
</evidence>
<organism evidence="1 2">
    <name type="scientific">Penstemon smallii</name>
    <dbReference type="NCBI Taxonomy" id="265156"/>
    <lineage>
        <taxon>Eukaryota</taxon>
        <taxon>Viridiplantae</taxon>
        <taxon>Streptophyta</taxon>
        <taxon>Embryophyta</taxon>
        <taxon>Tracheophyta</taxon>
        <taxon>Spermatophyta</taxon>
        <taxon>Magnoliopsida</taxon>
        <taxon>eudicotyledons</taxon>
        <taxon>Gunneridae</taxon>
        <taxon>Pentapetalae</taxon>
        <taxon>asterids</taxon>
        <taxon>lamiids</taxon>
        <taxon>Lamiales</taxon>
        <taxon>Plantaginaceae</taxon>
        <taxon>Cheloneae</taxon>
        <taxon>Penstemon</taxon>
    </lineage>
</organism>
<dbReference type="AlphaFoldDB" id="A0ABD3TWJ3"/>
<proteinExistence type="predicted"/>
<accession>A0ABD3TWJ3</accession>
<gene>
    <name evidence="1" type="ORF">ACJIZ3_025522</name>
</gene>